<dbReference type="InterPro" id="IPR050598">
    <property type="entry name" value="AminoAcid_Transporter"/>
</dbReference>
<feature type="transmembrane region" description="Helical" evidence="5">
    <location>
        <begin position="395"/>
        <end position="418"/>
    </location>
</feature>
<evidence type="ECO:0000256" key="1">
    <source>
        <dbReference type="ARBA" id="ARBA00004141"/>
    </source>
</evidence>
<evidence type="ECO:0000256" key="4">
    <source>
        <dbReference type="ARBA" id="ARBA00023136"/>
    </source>
</evidence>
<feature type="transmembrane region" description="Helical" evidence="5">
    <location>
        <begin position="439"/>
        <end position="461"/>
    </location>
</feature>
<keyword evidence="3 5" id="KW-1133">Transmembrane helix</keyword>
<feature type="transmembrane region" description="Helical" evidence="5">
    <location>
        <begin position="200"/>
        <end position="222"/>
    </location>
</feature>
<evidence type="ECO:0008006" key="8">
    <source>
        <dbReference type="Google" id="ProtNLM"/>
    </source>
</evidence>
<evidence type="ECO:0000313" key="6">
    <source>
        <dbReference type="EMBL" id="KAJ4387446.1"/>
    </source>
</evidence>
<sequence length="570" mass="62868">MHVYLEYGLNLPRVLHRGREQSVARSGGDLHYLQYVYRWIGYRGQTVLLITPLFGISFIVLGNMAGNCVAFALYVLRAAGYQGDDLNIGNIRGLALGVAICSCFIHAISRRGGIVLNNTLAMFKIAVLVMIIITAIVVSKQKPEYNRWDENTGAGVFNKKGEVSGYASAFLSIIFAYSGFEQPNYVLGEIRRPRKTFPRATVFGVVTACLLYVAVNISYMVLVPFTACLSESDNTIAANSTILNTSVAEQFFVLAYNDGAADASGTGCYLGTSAHSSKGYRMFAAFVAVSCLGNIIVMTYTAARVKQEIAKTGMLPYSKFFADNRDFSVGRFLRWIRDDKQKFRKILRNGFLSPEQHSEETPIGAFLLHIGSCIILLLATAGMSGDNAYSLLTRLYAYVINAFNGVLLSSGILILRFFGPAATTDGAIVKWSDMTGTTFRPLLSVTCAVIYLLGNLWPIFASWVPQSSNPSSVGQNTAYNAAWWLMPTISLIVLAVSLLWFVGFLAYAKRREKTKNEVFTIDRVPEFESSDTPGHEPGADEDGLVLVHETVYLDWRALDMMDDQESVKHK</sequence>
<feature type="transmembrane region" description="Helical" evidence="5">
    <location>
        <begin position="120"/>
        <end position="138"/>
    </location>
</feature>
<feature type="transmembrane region" description="Helical" evidence="5">
    <location>
        <begin position="282"/>
        <end position="303"/>
    </location>
</feature>
<dbReference type="GO" id="GO:0015179">
    <property type="term" value="F:L-amino acid transmembrane transporter activity"/>
    <property type="evidence" value="ECO:0007669"/>
    <property type="project" value="TreeGrafter"/>
</dbReference>
<dbReference type="PIRSF" id="PIRSF006060">
    <property type="entry name" value="AA_transporter"/>
    <property type="match status" value="1"/>
</dbReference>
<gene>
    <name evidence="6" type="ORF">N0V93_008038</name>
</gene>
<dbReference type="AlphaFoldDB" id="A0A9W8YLX4"/>
<dbReference type="PANTHER" id="PTHR11785:SF382">
    <property type="entry name" value="LOW-AFFINITY METHIONINE PERMEASE"/>
    <property type="match status" value="1"/>
</dbReference>
<accession>A0A9W8YLX4</accession>
<evidence type="ECO:0000256" key="5">
    <source>
        <dbReference type="SAM" id="Phobius"/>
    </source>
</evidence>
<evidence type="ECO:0000256" key="2">
    <source>
        <dbReference type="ARBA" id="ARBA00022692"/>
    </source>
</evidence>
<keyword evidence="4 5" id="KW-0472">Membrane</keyword>
<comment type="caution">
    <text evidence="6">The sequence shown here is derived from an EMBL/GenBank/DDBJ whole genome shotgun (WGS) entry which is preliminary data.</text>
</comment>
<feature type="transmembrane region" description="Helical" evidence="5">
    <location>
        <begin position="363"/>
        <end position="383"/>
    </location>
</feature>
<dbReference type="PANTHER" id="PTHR11785">
    <property type="entry name" value="AMINO ACID TRANSPORTER"/>
    <property type="match status" value="1"/>
</dbReference>
<dbReference type="Pfam" id="PF13520">
    <property type="entry name" value="AA_permease_2"/>
    <property type="match status" value="1"/>
</dbReference>
<name>A0A9W8YLX4_9PEZI</name>
<dbReference type="Proteomes" id="UP001140453">
    <property type="component" value="Unassembled WGS sequence"/>
</dbReference>
<proteinExistence type="predicted"/>
<organism evidence="6 7">
    <name type="scientific">Gnomoniopsis smithogilvyi</name>
    <dbReference type="NCBI Taxonomy" id="1191159"/>
    <lineage>
        <taxon>Eukaryota</taxon>
        <taxon>Fungi</taxon>
        <taxon>Dikarya</taxon>
        <taxon>Ascomycota</taxon>
        <taxon>Pezizomycotina</taxon>
        <taxon>Sordariomycetes</taxon>
        <taxon>Sordariomycetidae</taxon>
        <taxon>Diaporthales</taxon>
        <taxon>Gnomoniaceae</taxon>
        <taxon>Gnomoniopsis</taxon>
    </lineage>
</organism>
<dbReference type="Gene3D" id="1.20.1740.10">
    <property type="entry name" value="Amino acid/polyamine transporter I"/>
    <property type="match status" value="1"/>
</dbReference>
<dbReference type="OrthoDB" id="5982228at2759"/>
<protein>
    <recommendedName>
        <fullName evidence="8">High-affinity methionine permease</fullName>
    </recommendedName>
</protein>
<feature type="transmembrane region" description="Helical" evidence="5">
    <location>
        <begin position="481"/>
        <end position="507"/>
    </location>
</feature>
<reference evidence="6" key="1">
    <citation type="submission" date="2022-10" db="EMBL/GenBank/DDBJ databases">
        <title>Tapping the CABI collections for fungal endophytes: first genome assemblies for Collariella, Neodidymelliopsis, Ascochyta clinopodiicola, Didymella pomorum, Didymosphaeria variabile, Neocosmospora piperis and Neocucurbitaria cava.</title>
        <authorList>
            <person name="Hill R."/>
        </authorList>
    </citation>
    <scope>NUCLEOTIDE SEQUENCE</scope>
    <source>
        <strain evidence="6">IMI 355082</strain>
    </source>
</reference>
<comment type="subcellular location">
    <subcellularLocation>
        <location evidence="1">Membrane</location>
        <topology evidence="1">Multi-pass membrane protein</topology>
    </subcellularLocation>
</comment>
<evidence type="ECO:0000313" key="7">
    <source>
        <dbReference type="Proteomes" id="UP001140453"/>
    </source>
</evidence>
<feature type="transmembrane region" description="Helical" evidence="5">
    <location>
        <begin position="47"/>
        <end position="76"/>
    </location>
</feature>
<keyword evidence="7" id="KW-1185">Reference proteome</keyword>
<dbReference type="EMBL" id="JAPEVB010000005">
    <property type="protein sequence ID" value="KAJ4387446.1"/>
    <property type="molecule type" value="Genomic_DNA"/>
</dbReference>
<keyword evidence="2 5" id="KW-0812">Transmembrane</keyword>
<evidence type="ECO:0000256" key="3">
    <source>
        <dbReference type="ARBA" id="ARBA00022989"/>
    </source>
</evidence>
<dbReference type="GO" id="GO:0016020">
    <property type="term" value="C:membrane"/>
    <property type="evidence" value="ECO:0007669"/>
    <property type="project" value="UniProtKB-SubCell"/>
</dbReference>
<dbReference type="InterPro" id="IPR002293">
    <property type="entry name" value="AA/rel_permease1"/>
</dbReference>
<feature type="transmembrane region" description="Helical" evidence="5">
    <location>
        <begin position="88"/>
        <end position="108"/>
    </location>
</feature>